<dbReference type="GeneID" id="35768456"/>
<dbReference type="Proteomes" id="UP001069145">
    <property type="component" value="Unassembled WGS sequence"/>
</dbReference>
<dbReference type="PANTHER" id="PTHR43800:SF1">
    <property type="entry name" value="PEPTIDYL-LYSINE N-ACETYLTRANSFERASE YJAB"/>
    <property type="match status" value="1"/>
</dbReference>
<dbReference type="RefSeq" id="WP_060778795.1">
    <property type="nucleotide sequence ID" value="NZ_CAJHLF010000004.1"/>
</dbReference>
<dbReference type="InterPro" id="IPR000182">
    <property type="entry name" value="GNAT_dom"/>
</dbReference>
<dbReference type="PANTHER" id="PTHR43800">
    <property type="entry name" value="PEPTIDYL-LYSINE N-ACETYLTRANSFERASE YJAB"/>
    <property type="match status" value="1"/>
</dbReference>
<dbReference type="SUPFAM" id="SSF55729">
    <property type="entry name" value="Acyl-CoA N-acyltransferases (Nat)"/>
    <property type="match status" value="1"/>
</dbReference>
<evidence type="ECO:0000256" key="2">
    <source>
        <dbReference type="ARBA" id="ARBA00023315"/>
    </source>
</evidence>
<dbReference type="OrthoDB" id="9789605at2"/>
<dbReference type="Gene3D" id="3.40.630.30">
    <property type="match status" value="1"/>
</dbReference>
<dbReference type="InterPro" id="IPR016181">
    <property type="entry name" value="Acyl_CoA_acyltransferase"/>
</dbReference>
<protein>
    <submittedName>
        <fullName evidence="5">GNAT family N-acetyltransferase</fullName>
        <ecNumber evidence="4">2.3.1.-</ecNumber>
    </submittedName>
</protein>
<dbReference type="EMBL" id="JAOTML010000002">
    <property type="protein sequence ID" value="MCY3052856.1"/>
    <property type="molecule type" value="Genomic_DNA"/>
</dbReference>
<dbReference type="AlphaFoldDB" id="A0A0X8FFJ4"/>
<proteinExistence type="predicted"/>
<evidence type="ECO:0000313" key="6">
    <source>
        <dbReference type="Proteomes" id="UP000594771"/>
    </source>
</evidence>
<dbReference type="Pfam" id="PF13673">
    <property type="entry name" value="Acetyltransf_10"/>
    <property type="match status" value="1"/>
</dbReference>
<dbReference type="KEGG" id="aun:AWM73_07700"/>
<dbReference type="EMBL" id="CP065662">
    <property type="protein sequence ID" value="QPS01931.1"/>
    <property type="molecule type" value="Genomic_DNA"/>
</dbReference>
<keyword evidence="7" id="KW-1185">Reference proteome</keyword>
<gene>
    <name evidence="5" type="ORF">I6G68_02315</name>
    <name evidence="4" type="ORF">ODY43_02545</name>
</gene>
<dbReference type="Proteomes" id="UP000594771">
    <property type="component" value="Chromosome"/>
</dbReference>
<sequence length="158" mass="17688">MSSQYQICEVTPRENYISELLAIWEASVRASHDFLSEAAIKAIKAEVPGALMTVDHLVMVKAHTGQIAGFMGMAGENLEMLFLHPNYWGQGMGRALLKEGIASYGLSQLTVNEQNPQAVGFYQQLGFVPYRRTALDTEGRPYPLLYMHYLNEAQESEE</sequence>
<reference evidence="4" key="2">
    <citation type="submission" date="2022-09" db="EMBL/GenBank/DDBJ databases">
        <title>Aerococcus urinae taxonomy study.</title>
        <authorList>
            <person name="Christensen J."/>
            <person name="Senneby E."/>
        </authorList>
    </citation>
    <scope>NUCLEOTIDE SEQUENCE</scope>
    <source>
        <strain evidence="4">NLD-066-U95</strain>
    </source>
</reference>
<dbReference type="CDD" id="cd04301">
    <property type="entry name" value="NAT_SF"/>
    <property type="match status" value="1"/>
</dbReference>
<keyword evidence="2 4" id="KW-0012">Acyltransferase</keyword>
<evidence type="ECO:0000313" key="5">
    <source>
        <dbReference type="EMBL" id="QPS01931.1"/>
    </source>
</evidence>
<feature type="domain" description="N-acetyltransferase" evidence="3">
    <location>
        <begin position="5"/>
        <end position="152"/>
    </location>
</feature>
<accession>A0A0X8FFJ4</accession>
<keyword evidence="1 5" id="KW-0808">Transferase</keyword>
<dbReference type="PROSITE" id="PS51186">
    <property type="entry name" value="GNAT"/>
    <property type="match status" value="1"/>
</dbReference>
<evidence type="ECO:0000259" key="3">
    <source>
        <dbReference type="PROSITE" id="PS51186"/>
    </source>
</evidence>
<evidence type="ECO:0000313" key="7">
    <source>
        <dbReference type="Proteomes" id="UP001069145"/>
    </source>
</evidence>
<evidence type="ECO:0000313" key="4">
    <source>
        <dbReference type="EMBL" id="MCY3052856.1"/>
    </source>
</evidence>
<name>A0A0X8FFJ4_9LACT</name>
<evidence type="ECO:0000256" key="1">
    <source>
        <dbReference type="ARBA" id="ARBA00022679"/>
    </source>
</evidence>
<reference evidence="5 6" key="1">
    <citation type="submission" date="2020-12" db="EMBL/GenBank/DDBJ databases">
        <title>FDA dAtabase for Regulatory Grade micrObial Sequences (FDA-ARGOS): Supporting development and validation of Infectious Disease Dx tests.</title>
        <authorList>
            <person name="Sproer C."/>
            <person name="Gronow S."/>
            <person name="Severitt S."/>
            <person name="Schroder I."/>
            <person name="Tallon L."/>
            <person name="Sadzewicz L."/>
            <person name="Zhao X."/>
            <person name="Boylan J."/>
            <person name="Ott S."/>
            <person name="Bowen H."/>
            <person name="Vavikolanu K."/>
            <person name="Mehta A."/>
            <person name="Aluvathingal J."/>
            <person name="Nadendla S."/>
            <person name="Lowell S."/>
            <person name="Myers T."/>
            <person name="Yan Y."/>
            <person name="Sichtig H."/>
        </authorList>
    </citation>
    <scope>NUCLEOTIDE SEQUENCE [LARGE SCALE GENOMIC DNA]</scope>
    <source>
        <strain evidence="5 6">FDAARGOS_911</strain>
    </source>
</reference>
<dbReference type="GO" id="GO:0016747">
    <property type="term" value="F:acyltransferase activity, transferring groups other than amino-acyl groups"/>
    <property type="evidence" value="ECO:0007669"/>
    <property type="project" value="InterPro"/>
</dbReference>
<organism evidence="5 6">
    <name type="scientific">Aerococcus urinae</name>
    <dbReference type="NCBI Taxonomy" id="1376"/>
    <lineage>
        <taxon>Bacteria</taxon>
        <taxon>Bacillati</taxon>
        <taxon>Bacillota</taxon>
        <taxon>Bacilli</taxon>
        <taxon>Lactobacillales</taxon>
        <taxon>Aerococcaceae</taxon>
        <taxon>Aerococcus</taxon>
    </lineage>
</organism>
<dbReference type="EC" id="2.3.1.-" evidence="4"/>